<dbReference type="InterPro" id="IPR050921">
    <property type="entry name" value="T4SS_GSP_E_ATPase"/>
</dbReference>
<reference evidence="3 4" key="1">
    <citation type="submission" date="2017-08" db="EMBL/GenBank/DDBJ databases">
        <title>Infants hospitalized years apart are colonized by the same room-sourced microbial strains.</title>
        <authorList>
            <person name="Brooks B."/>
            <person name="Olm M.R."/>
            <person name="Firek B.A."/>
            <person name="Baker R."/>
            <person name="Thomas B.C."/>
            <person name="Morowitz M.J."/>
            <person name="Banfield J.F."/>
        </authorList>
    </citation>
    <scope>NUCLEOTIDE SEQUENCE [LARGE SCALE GENOMIC DNA]</scope>
    <source>
        <strain evidence="3">S2_006_000_R2_64</strain>
    </source>
</reference>
<accession>A0A2W5H8E8</accession>
<dbReference type="Gene3D" id="3.30.450.90">
    <property type="match status" value="1"/>
</dbReference>
<dbReference type="GO" id="GO:0016887">
    <property type="term" value="F:ATP hydrolysis activity"/>
    <property type="evidence" value="ECO:0007669"/>
    <property type="project" value="InterPro"/>
</dbReference>
<dbReference type="PROSITE" id="PS00662">
    <property type="entry name" value="T2SP_E"/>
    <property type="match status" value="1"/>
</dbReference>
<dbReference type="Proteomes" id="UP000249739">
    <property type="component" value="Unassembled WGS sequence"/>
</dbReference>
<dbReference type="Pfam" id="PF00437">
    <property type="entry name" value="T2SSE"/>
    <property type="match status" value="1"/>
</dbReference>
<comment type="similarity">
    <text evidence="1">Belongs to the GSP E family.</text>
</comment>
<dbReference type="PANTHER" id="PTHR30486:SF12">
    <property type="entry name" value="TYPE IV PILUS ATPASE PILU"/>
    <property type="match status" value="1"/>
</dbReference>
<evidence type="ECO:0000259" key="2">
    <source>
        <dbReference type="PROSITE" id="PS00662"/>
    </source>
</evidence>
<comment type="caution">
    <text evidence="3">The sequence shown here is derived from an EMBL/GenBank/DDBJ whole genome shotgun (WGS) entry which is preliminary data.</text>
</comment>
<dbReference type="InterPro" id="IPR027417">
    <property type="entry name" value="P-loop_NTPase"/>
</dbReference>
<dbReference type="Gene3D" id="3.40.50.300">
    <property type="entry name" value="P-loop containing nucleotide triphosphate hydrolases"/>
    <property type="match status" value="1"/>
</dbReference>
<evidence type="ECO:0000313" key="3">
    <source>
        <dbReference type="EMBL" id="PZP54296.1"/>
    </source>
</evidence>
<feature type="domain" description="Bacterial type II secretion system protein E" evidence="2">
    <location>
        <begin position="184"/>
        <end position="198"/>
    </location>
</feature>
<dbReference type="InterPro" id="IPR001482">
    <property type="entry name" value="T2SS/T4SS_dom"/>
</dbReference>
<dbReference type="InterPro" id="IPR006321">
    <property type="entry name" value="PilT/PilU"/>
</dbReference>
<protein>
    <submittedName>
        <fullName evidence="3">Type IV pili twitching motility protein PilT</fullName>
    </submittedName>
</protein>
<dbReference type="SUPFAM" id="SSF52540">
    <property type="entry name" value="P-loop containing nucleoside triphosphate hydrolases"/>
    <property type="match status" value="1"/>
</dbReference>
<name>A0A2W5H8E8_9BACT</name>
<evidence type="ECO:0000256" key="1">
    <source>
        <dbReference type="ARBA" id="ARBA00006611"/>
    </source>
</evidence>
<dbReference type="EMBL" id="QFOT01000146">
    <property type="protein sequence ID" value="PZP54296.1"/>
    <property type="molecule type" value="Genomic_DNA"/>
</dbReference>
<dbReference type="GO" id="GO:0005524">
    <property type="term" value="F:ATP binding"/>
    <property type="evidence" value="ECO:0007669"/>
    <property type="project" value="InterPro"/>
</dbReference>
<sequence>MNEKRATDLYLTVGHPPVLRIEDRMENLGDHALQVADLDEILNNILTLRQKREFETNMELNSALDMGAYGRFRVNVLKQRQSPALVIRRIVSKIPDFEELNLPPLFEQMALQKRGLILVTGMTGSGKSTTLASMIDYRNRNSQGHIITIEDPIEYHHEHQQSIISQREVGVDTENYAIALKNALRQRPDVILVGEIRDREVMEQALTASETGHLCLATIHTNNSYQAIQRVVNLFPEEQKHQICFSIASNLKAIISQRLIPTTRQGQTIALEILLNEGHVRELIQEGKFSKIKDVIESNQASGMCSFDQSLLALYTRGLISEQTALAQSDLPGDLQIKIKQVKMGEKIDVLSRLDTASMKISE</sequence>
<dbReference type="AlphaFoldDB" id="A0A2W5H8E8"/>
<dbReference type="CDD" id="cd01131">
    <property type="entry name" value="PilT"/>
    <property type="match status" value="1"/>
</dbReference>
<evidence type="ECO:0000313" key="4">
    <source>
        <dbReference type="Proteomes" id="UP000249739"/>
    </source>
</evidence>
<gene>
    <name evidence="3" type="ORF">DI586_10120</name>
</gene>
<proteinExistence type="inferred from homology"/>
<organism evidence="3 4">
    <name type="scientific">Micavibrio aeruginosavorus</name>
    <dbReference type="NCBI Taxonomy" id="349221"/>
    <lineage>
        <taxon>Bacteria</taxon>
        <taxon>Pseudomonadati</taxon>
        <taxon>Bdellovibrionota</taxon>
        <taxon>Bdellovibrionia</taxon>
        <taxon>Bdellovibrionales</taxon>
        <taxon>Pseudobdellovibrionaceae</taxon>
        <taxon>Micavibrio</taxon>
    </lineage>
</organism>
<dbReference type="PANTHER" id="PTHR30486">
    <property type="entry name" value="TWITCHING MOTILITY PROTEIN PILT"/>
    <property type="match status" value="1"/>
</dbReference>
<dbReference type="NCBIfam" id="TIGR01420">
    <property type="entry name" value="pilT_fam"/>
    <property type="match status" value="1"/>
</dbReference>